<evidence type="ECO:0000256" key="1">
    <source>
        <dbReference type="ARBA" id="ARBA00004442"/>
    </source>
</evidence>
<protein>
    <submittedName>
        <fullName evidence="7">OmpA family protein</fullName>
    </submittedName>
</protein>
<dbReference type="InterPro" id="IPR011042">
    <property type="entry name" value="6-blade_b-propeller_TolB-like"/>
</dbReference>
<comment type="caution">
    <text evidence="7">The sequence shown here is derived from an EMBL/GenBank/DDBJ whole genome shotgun (WGS) entry which is preliminary data.</text>
</comment>
<dbReference type="AlphaFoldDB" id="A0AAP2DRT1"/>
<dbReference type="GO" id="GO:0009279">
    <property type="term" value="C:cell outer membrane"/>
    <property type="evidence" value="ECO:0007669"/>
    <property type="project" value="UniProtKB-SubCell"/>
</dbReference>
<dbReference type="EMBL" id="JAHESF010000064">
    <property type="protein sequence ID" value="MBT1701300.1"/>
    <property type="molecule type" value="Genomic_DNA"/>
</dbReference>
<dbReference type="InterPro" id="IPR011659">
    <property type="entry name" value="WD40"/>
</dbReference>
<feature type="chain" id="PRO_5043051887" evidence="5">
    <location>
        <begin position="26"/>
        <end position="684"/>
    </location>
</feature>
<evidence type="ECO:0000313" key="7">
    <source>
        <dbReference type="EMBL" id="MBT1701300.1"/>
    </source>
</evidence>
<name>A0AAP2DRT1_9BACT</name>
<evidence type="ECO:0000256" key="3">
    <source>
        <dbReference type="ARBA" id="ARBA00023237"/>
    </source>
</evidence>
<feature type="signal peptide" evidence="5">
    <location>
        <begin position="1"/>
        <end position="25"/>
    </location>
</feature>
<evidence type="ECO:0000256" key="5">
    <source>
        <dbReference type="SAM" id="SignalP"/>
    </source>
</evidence>
<dbReference type="PRINTS" id="PR01021">
    <property type="entry name" value="OMPADOMAIN"/>
</dbReference>
<dbReference type="SUPFAM" id="SSF82171">
    <property type="entry name" value="DPP6 N-terminal domain-like"/>
    <property type="match status" value="1"/>
</dbReference>
<organism evidence="7 8">
    <name type="scientific">Chryseosolibacter histidini</name>
    <dbReference type="NCBI Taxonomy" id="2782349"/>
    <lineage>
        <taxon>Bacteria</taxon>
        <taxon>Pseudomonadati</taxon>
        <taxon>Bacteroidota</taxon>
        <taxon>Cytophagia</taxon>
        <taxon>Cytophagales</taxon>
        <taxon>Chryseotaleaceae</taxon>
        <taxon>Chryseosolibacter</taxon>
    </lineage>
</organism>
<dbReference type="CDD" id="cd15482">
    <property type="entry name" value="Sialidase_non-viral"/>
    <property type="match status" value="1"/>
</dbReference>
<dbReference type="InterPro" id="IPR036737">
    <property type="entry name" value="OmpA-like_sf"/>
</dbReference>
<accession>A0AAP2DRT1</accession>
<dbReference type="PROSITE" id="PS51123">
    <property type="entry name" value="OMPA_2"/>
    <property type="match status" value="1"/>
</dbReference>
<proteinExistence type="predicted"/>
<comment type="subcellular location">
    <subcellularLocation>
        <location evidence="1">Cell outer membrane</location>
    </subcellularLocation>
</comment>
<evidence type="ECO:0000256" key="2">
    <source>
        <dbReference type="ARBA" id="ARBA00023136"/>
    </source>
</evidence>
<dbReference type="InterPro" id="IPR006665">
    <property type="entry name" value="OmpA-like"/>
</dbReference>
<keyword evidence="5" id="KW-0732">Signal</keyword>
<dbReference type="SUPFAM" id="SSF103088">
    <property type="entry name" value="OmpA-like"/>
    <property type="match status" value="1"/>
</dbReference>
<gene>
    <name evidence="7" type="ORF">KK083_30690</name>
</gene>
<keyword evidence="8" id="KW-1185">Reference proteome</keyword>
<evidence type="ECO:0000313" key="8">
    <source>
        <dbReference type="Proteomes" id="UP001319200"/>
    </source>
</evidence>
<dbReference type="RefSeq" id="WP_254169983.1">
    <property type="nucleotide sequence ID" value="NZ_JAHESF010000064.1"/>
</dbReference>
<dbReference type="PANTHER" id="PTHR30329:SF21">
    <property type="entry name" value="LIPOPROTEIN YIAD-RELATED"/>
    <property type="match status" value="1"/>
</dbReference>
<evidence type="ECO:0000256" key="4">
    <source>
        <dbReference type="PROSITE-ProRule" id="PRU00473"/>
    </source>
</evidence>
<dbReference type="PRINTS" id="PR01023">
    <property type="entry name" value="NAFLGMOTY"/>
</dbReference>
<sequence>MSNNFTACNLAFLFTLLLVPPALNAQAPATGRTLVSSVSTSKYTEFAPTISADGKTLIFESNKNKVNPVDEHWELFESKLDEKGVWGEPRPLKAINEKCNFLAGPSLSHDGNTLYFTAFIEGTTTSEDIFYSTRLEDKSWSAPISIGKTINTDEYEGFPSISADGNSLYFLRMNEANVYDKKNKENCFLIYVARKSQDGTWKAPVALPPNINAGCERDPKIMADNHTLIFSSIRNGNKGKFDMYQSRMQADESWSDPQPLDFINSPDNDQSPCISASGDVMYFCSNNDIYAIPIPKADRQMVNTHVQGVVRAADNQSPLAADIRVINAQTNEVVSTFKTDVRNGYYSLILGSSNPYRIEFVHKSYFATSVDFDFRNQETYKEVTRDVVLAGDYTAKFEIKDKDLGFALNSFLIVADNDGKVLYKDSVRAADFPLSLKMSSTKQYAISVNAPLYAAHNQSVKFDVAVFGPEMPFPIALEHEKVKFATEVTDVNSKQKMRTKVYYNNETRNEVIVAEDGEAVYLRKGDRYQVMTSSDKGYLFSSASVVAGAEATGGGIPGTLALHVTPVQAGANLTLNHITFPSNSAELKPSSFIELDRVADLLTNNPNISIEISAHTDDVGNDDYNNTLSQKRAQSVLEYLKKKKINPQQLITKGYGETRPVAPNDSEENRERNRRVELVILNVG</sequence>
<dbReference type="PANTHER" id="PTHR30329">
    <property type="entry name" value="STATOR ELEMENT OF FLAGELLAR MOTOR COMPLEX"/>
    <property type="match status" value="1"/>
</dbReference>
<dbReference type="InterPro" id="IPR050330">
    <property type="entry name" value="Bact_OuterMem_StrucFunc"/>
</dbReference>
<keyword evidence="2 4" id="KW-0472">Membrane</keyword>
<dbReference type="Gene3D" id="3.30.1330.60">
    <property type="entry name" value="OmpA-like domain"/>
    <property type="match status" value="1"/>
</dbReference>
<reference evidence="7 8" key="1">
    <citation type="submission" date="2021-05" db="EMBL/GenBank/DDBJ databases">
        <title>A Polyphasic approach of four new species of the genus Ohtaekwangia: Ohtaekwangia histidinii sp. nov., Ohtaekwangia cretensis sp. nov., Ohtaekwangia indiensis sp. nov., Ohtaekwangia reichenbachii sp. nov. from diverse environment.</title>
        <authorList>
            <person name="Octaviana S."/>
        </authorList>
    </citation>
    <scope>NUCLEOTIDE SEQUENCE [LARGE SCALE GENOMIC DNA]</scope>
    <source>
        <strain evidence="7 8">PWU4</strain>
    </source>
</reference>
<dbReference type="CDD" id="cd07185">
    <property type="entry name" value="OmpA_C-like"/>
    <property type="match status" value="1"/>
</dbReference>
<feature type="domain" description="OmpA-like" evidence="6">
    <location>
        <begin position="567"/>
        <end position="684"/>
    </location>
</feature>
<dbReference type="Pfam" id="PF07676">
    <property type="entry name" value="PD40"/>
    <property type="match status" value="3"/>
</dbReference>
<dbReference type="Proteomes" id="UP001319200">
    <property type="component" value="Unassembled WGS sequence"/>
</dbReference>
<dbReference type="Gene3D" id="2.120.10.30">
    <property type="entry name" value="TolB, C-terminal domain"/>
    <property type="match status" value="1"/>
</dbReference>
<keyword evidence="3" id="KW-0998">Cell outer membrane</keyword>
<evidence type="ECO:0000259" key="6">
    <source>
        <dbReference type="PROSITE" id="PS51123"/>
    </source>
</evidence>
<dbReference type="Pfam" id="PF00691">
    <property type="entry name" value="OmpA"/>
    <property type="match status" value="1"/>
</dbReference>
<dbReference type="InterPro" id="IPR006664">
    <property type="entry name" value="OMP_bac"/>
</dbReference>